<evidence type="ECO:0000259" key="1">
    <source>
        <dbReference type="Pfam" id="PF13391"/>
    </source>
</evidence>
<comment type="caution">
    <text evidence="2">The sequence shown here is derived from an EMBL/GenBank/DDBJ whole genome shotgun (WGS) entry which is preliminary data.</text>
</comment>
<organism evidence="2 3">
    <name type="scientific">Aromatoleum toluolicum</name>
    <dbReference type="NCBI Taxonomy" id="90060"/>
    <lineage>
        <taxon>Bacteria</taxon>
        <taxon>Pseudomonadati</taxon>
        <taxon>Pseudomonadota</taxon>
        <taxon>Betaproteobacteria</taxon>
        <taxon>Rhodocyclales</taxon>
        <taxon>Rhodocyclaceae</taxon>
        <taxon>Aromatoleum</taxon>
    </lineage>
</organism>
<dbReference type="InterPro" id="IPR003615">
    <property type="entry name" value="HNH_nuc"/>
</dbReference>
<keyword evidence="3" id="KW-1185">Reference proteome</keyword>
<keyword evidence="2" id="KW-0255">Endonuclease</keyword>
<evidence type="ECO:0000313" key="3">
    <source>
        <dbReference type="Proteomes" id="UP000634522"/>
    </source>
</evidence>
<name>A0ABX1NA84_9RHOO</name>
<sequence>MCAQPYQGSRIKQQQDSKLTAPNQVSCLVADETALRAILRWYAGVPKEANAGPSLEQTRVAKVAADAGFDLTPNQQGCWVVFSSTAFPAWVGVVVQESGAYRLGLSDGVIGQRLGVEFGLVLSSESGPWATRFDGIEGYPRLHGILLRVAAISRVLHQEGLREFVATTRNSPSSTEAVREVVQRIGQDIFRRTLIEFWGGRCAVTGLDVVELLRASHIKPWADCESDAERLDVFNGLLLAPHLDALFDKGWVTFSDAGQLLRSSQLSDRQWALLGIEGTGVRAGSLADGHRDYLGWHRSKVFRGDAVPGTGAR</sequence>
<reference evidence="2 3" key="1">
    <citation type="submission" date="2019-12" db="EMBL/GenBank/DDBJ databases">
        <title>Comparative genomics gives insights into the taxonomy of the Azoarcus-Aromatoleum group and reveals separate origins of nif in the plant-associated Azoarcus and non-plant-associated Aromatoleum sub-groups.</title>
        <authorList>
            <person name="Lafos M."/>
            <person name="Maluk M."/>
            <person name="Batista M."/>
            <person name="Junghare M."/>
            <person name="Carmona M."/>
            <person name="Faoro H."/>
            <person name="Cruz L.M."/>
            <person name="Battistoni F."/>
            <person name="De Souza E."/>
            <person name="Pedrosa F."/>
            <person name="Chen W.-M."/>
            <person name="Poole P.S."/>
            <person name="Dixon R.A."/>
            <person name="James E.K."/>
        </authorList>
    </citation>
    <scope>NUCLEOTIDE SEQUENCE [LARGE SCALE GENOMIC DNA]</scope>
    <source>
        <strain evidence="2 3">T</strain>
    </source>
</reference>
<dbReference type="Proteomes" id="UP000634522">
    <property type="component" value="Unassembled WGS sequence"/>
</dbReference>
<proteinExistence type="predicted"/>
<dbReference type="EMBL" id="WTVS01000002">
    <property type="protein sequence ID" value="NMF96179.1"/>
    <property type="molecule type" value="Genomic_DNA"/>
</dbReference>
<feature type="domain" description="HNH nuclease" evidence="1">
    <location>
        <begin position="202"/>
        <end position="254"/>
    </location>
</feature>
<gene>
    <name evidence="2" type="ORF">GPA27_02055</name>
</gene>
<keyword evidence="2" id="KW-0540">Nuclease</keyword>
<evidence type="ECO:0000313" key="2">
    <source>
        <dbReference type="EMBL" id="NMF96179.1"/>
    </source>
</evidence>
<accession>A0ABX1NA84</accession>
<dbReference type="Pfam" id="PF13391">
    <property type="entry name" value="HNH_2"/>
    <property type="match status" value="1"/>
</dbReference>
<dbReference type="GO" id="GO:0004519">
    <property type="term" value="F:endonuclease activity"/>
    <property type="evidence" value="ECO:0007669"/>
    <property type="project" value="UniProtKB-KW"/>
</dbReference>
<keyword evidence="2" id="KW-0378">Hydrolase</keyword>
<protein>
    <submittedName>
        <fullName evidence="2">HNH endonuclease</fullName>
    </submittedName>
</protein>